<dbReference type="AlphaFoldDB" id="J6ESS5"/>
<dbReference type="PANTHER" id="PTHR43310">
    <property type="entry name" value="SULFATE TRANSPORTER YBAR-RELATED"/>
    <property type="match status" value="1"/>
</dbReference>
<dbReference type="GeneID" id="25989227"/>
<dbReference type="FunFam" id="3.30.750.24:FF:000012">
    <property type="entry name" value="Sulfate transporter family protein"/>
    <property type="match status" value="1"/>
</dbReference>
<dbReference type="PROSITE" id="PS50042">
    <property type="entry name" value="CNMP_BINDING_3"/>
    <property type="match status" value="1"/>
</dbReference>
<feature type="compositionally biased region" description="Basic and acidic residues" evidence="8">
    <location>
        <begin position="250"/>
        <end position="261"/>
    </location>
</feature>
<feature type="transmembrane region" description="Helical" evidence="9">
    <location>
        <begin position="439"/>
        <end position="464"/>
    </location>
</feature>
<evidence type="ECO:0000256" key="8">
    <source>
        <dbReference type="SAM" id="MobiDB-lite"/>
    </source>
</evidence>
<comment type="caution">
    <text evidence="12">The sequence shown here is derived from an EMBL/GenBank/DDBJ whole genome shotgun (WGS) entry which is preliminary data.</text>
</comment>
<dbReference type="PROSITE" id="PS50801">
    <property type="entry name" value="STAS"/>
    <property type="match status" value="1"/>
</dbReference>
<evidence type="ECO:0000313" key="12">
    <source>
        <dbReference type="EMBL" id="EJT45802.1"/>
    </source>
</evidence>
<dbReference type="SUPFAM" id="SSF52091">
    <property type="entry name" value="SpoIIaa-like"/>
    <property type="match status" value="1"/>
</dbReference>
<dbReference type="Pfam" id="PF00916">
    <property type="entry name" value="Sulfate_transp"/>
    <property type="match status" value="1"/>
</dbReference>
<dbReference type="InterPro" id="IPR018490">
    <property type="entry name" value="cNMP-bd_dom_sf"/>
</dbReference>
<comment type="subcellular location">
    <subcellularLocation>
        <location evidence="1">Vacuole membrane</location>
        <topology evidence="1">Multi-pass membrane protein</topology>
    </subcellularLocation>
</comment>
<proteinExistence type="predicted"/>
<accession>J6ESS5</accession>
<feature type="transmembrane region" description="Helical" evidence="9">
    <location>
        <begin position="686"/>
        <end position="708"/>
    </location>
</feature>
<dbReference type="RefSeq" id="XP_014176399.1">
    <property type="nucleotide sequence ID" value="XM_014320924.1"/>
</dbReference>
<keyword evidence="2" id="KW-0813">Transport</keyword>
<feature type="region of interest" description="Disordered" evidence="8">
    <location>
        <begin position="170"/>
        <end position="261"/>
    </location>
</feature>
<name>J6ESS5_TRIAS</name>
<keyword evidence="3" id="KW-0926">Vacuole</keyword>
<dbReference type="HOGENOM" id="CLU_003182_0_1_1"/>
<dbReference type="SMART" id="SM00100">
    <property type="entry name" value="cNMP"/>
    <property type="match status" value="1"/>
</dbReference>
<evidence type="ECO:0000256" key="9">
    <source>
        <dbReference type="SAM" id="Phobius"/>
    </source>
</evidence>
<dbReference type="CDD" id="cd07042">
    <property type="entry name" value="STAS_SulP_like_sulfate_transporter"/>
    <property type="match status" value="1"/>
</dbReference>
<gene>
    <name evidence="12" type="ORF">A1Q1_05715</name>
</gene>
<evidence type="ECO:0000259" key="10">
    <source>
        <dbReference type="PROSITE" id="PS50042"/>
    </source>
</evidence>
<feature type="transmembrane region" description="Helical" evidence="9">
    <location>
        <begin position="646"/>
        <end position="666"/>
    </location>
</feature>
<dbReference type="Pfam" id="PF00027">
    <property type="entry name" value="cNMP_binding"/>
    <property type="match status" value="1"/>
</dbReference>
<keyword evidence="6 9" id="KW-1133">Transmembrane helix</keyword>
<dbReference type="InterPro" id="IPR014710">
    <property type="entry name" value="RmlC-like_jellyroll"/>
</dbReference>
<sequence length="1145" mass="124852">MPARDPAAAPHIPPPLSTTPPGPGLPTHYVGGSGSGRARSGSSAGAAGMYRELSTSPSTSNRRTSATLGIGLPNPDQRARRVSQGGDSRVSRLFRRLSATSDHSDGAHGHHAHHIIDPVSGVVEDAICESEFEREDDALDEAGASTTSRAIRDSTHRLASMSVQTSGYMSSGFQLDHRPHHPSPLTSYIGSTVDFHGTSPSSSRHFKGPESPKSGPSGLSVLMERGRAGLGTSQRSQDSEDSGDTTPHARPRELSPEVDPREAQLDYRASHLAEVQEVNEEIEDDMGNSSEFRQYLEAEAARPPNEQTSLLADRKQGWRSRTGVDFQVARNRFSKITLTEAVRLCITEPIHCLPAVILGVLLNVLDGVSYGMILFPTSPYFPGFSSLGISMCVVSQLVFSAGGSIFGGGNGTMMIEAIPFFHILVNLIVAEVGDDANSIVATTMAAFAFSSILTGLVFFLLGACRLGSLIGYFPRHILVGCIGGVGVFLILTGFQVAMRLPEDGFELNLESLKLLFSSVHTFALWAIPVALAILLRVITHHVHHQLVFPLYFFVLPVLFYIIVAIGPWSLDDLRHAKWIFEVDPDPKPWYEFYTYFSIKNINWEAFWGVMPTQLALVFFGILHVPLNIPALGVSLCEDNVDLDRELVAHGFSNLAAGLTGTVPNYLAYVNSVLFYRVGGGSRLSGFMLALATSGIMFMGPGAIAYLLWDTRHRVNRMEYITIWVIIIGMTVFDFVIGLFIGIILACVFFVVQSSRRRPIRTVFSGATAKSTVRRPAAQRAFIQMVGSQTYVMKLQGFLFFGTIAVVEDEIRKLLDLAMWENNPIRFLIIDFALVGGLDFSSAEAFVRIQRLLAAKDVLLILCGAEPHGLVGTALRAVDLWADEDGSQVEVFRTLNDALEWTENAYLTVFYDNKARQRPSLQATEARGIDLPKMAKVPFSLAESFQNSPRRTLLARAGDENLHSGFVTYGSTLAPPAQSPKSPPAAEEHHEAPRPFGQPLQILLQTLGPYTDAGTEFFQGVAPYFAQVVVETGHVLWRQGSASDGLYLIESGSLRATYAFDEHAEAIHETMVAGTVAGDLSALSDTPRNATVVAERDCVLWKLTPEALEKMQKERPEDASRLTKVVLKGAVEEVDVLSAHLIAVLS</sequence>
<feature type="domain" description="Cyclic nucleotide-binding" evidence="10">
    <location>
        <begin position="1023"/>
        <end position="1110"/>
    </location>
</feature>
<evidence type="ECO:0000256" key="6">
    <source>
        <dbReference type="ARBA" id="ARBA00022989"/>
    </source>
</evidence>
<evidence type="ECO:0000256" key="3">
    <source>
        <dbReference type="ARBA" id="ARBA00022554"/>
    </source>
</evidence>
<keyword evidence="4 9" id="KW-0812">Transmembrane</keyword>
<feature type="region of interest" description="Disordered" evidence="8">
    <location>
        <begin position="1"/>
        <end position="91"/>
    </location>
</feature>
<evidence type="ECO:0000256" key="5">
    <source>
        <dbReference type="ARBA" id="ARBA00022970"/>
    </source>
</evidence>
<dbReference type="GO" id="GO:0034490">
    <property type="term" value="P:basic amino acid transmembrane import into vacuole"/>
    <property type="evidence" value="ECO:0007669"/>
    <property type="project" value="UniProtKB-ARBA"/>
</dbReference>
<feature type="transmembrane region" description="Helical" evidence="9">
    <location>
        <begin position="387"/>
        <end position="406"/>
    </location>
</feature>
<protein>
    <submittedName>
        <fullName evidence="12">Vacuole protein</fullName>
    </submittedName>
</protein>
<dbReference type="InterPro" id="IPR036513">
    <property type="entry name" value="STAS_dom_sf"/>
</dbReference>
<organism evidence="12 13">
    <name type="scientific">Trichosporon asahii var. asahii (strain ATCC 90039 / CBS 2479 / JCM 2466 / KCTC 7840 / NBRC 103889/ NCYC 2677 / UAMH 7654)</name>
    <name type="common">Yeast</name>
    <dbReference type="NCBI Taxonomy" id="1186058"/>
    <lineage>
        <taxon>Eukaryota</taxon>
        <taxon>Fungi</taxon>
        <taxon>Dikarya</taxon>
        <taxon>Basidiomycota</taxon>
        <taxon>Agaricomycotina</taxon>
        <taxon>Tremellomycetes</taxon>
        <taxon>Trichosporonales</taxon>
        <taxon>Trichosporonaceae</taxon>
        <taxon>Trichosporon</taxon>
    </lineage>
</organism>
<dbReference type="SUPFAM" id="SSF51206">
    <property type="entry name" value="cAMP-binding domain-like"/>
    <property type="match status" value="1"/>
</dbReference>
<dbReference type="InterPro" id="IPR000595">
    <property type="entry name" value="cNMP-bd_dom"/>
</dbReference>
<dbReference type="OrthoDB" id="409725at2759"/>
<evidence type="ECO:0000256" key="7">
    <source>
        <dbReference type="ARBA" id="ARBA00023136"/>
    </source>
</evidence>
<dbReference type="Gene3D" id="3.30.750.24">
    <property type="entry name" value="STAS domain"/>
    <property type="match status" value="1"/>
</dbReference>
<feature type="transmembrane region" description="Helical" evidence="9">
    <location>
        <begin position="605"/>
        <end position="626"/>
    </location>
</feature>
<dbReference type="GO" id="GO:0000329">
    <property type="term" value="C:fungal-type vacuole membrane"/>
    <property type="evidence" value="ECO:0007669"/>
    <property type="project" value="UniProtKB-ARBA"/>
</dbReference>
<keyword evidence="5" id="KW-0029">Amino-acid transport</keyword>
<feature type="compositionally biased region" description="Pro residues" evidence="8">
    <location>
        <begin position="11"/>
        <end position="24"/>
    </location>
</feature>
<dbReference type="InterPro" id="IPR011547">
    <property type="entry name" value="SLC26A/SulP_dom"/>
</dbReference>
<feature type="transmembrane region" description="Helical" evidence="9">
    <location>
        <begin position="518"/>
        <end position="538"/>
    </location>
</feature>
<feature type="transmembrane region" description="Helical" evidence="9">
    <location>
        <begin position="476"/>
        <end position="498"/>
    </location>
</feature>
<dbReference type="KEGG" id="tasa:A1Q1_05715"/>
<evidence type="ECO:0000259" key="11">
    <source>
        <dbReference type="PROSITE" id="PS50801"/>
    </source>
</evidence>
<dbReference type="Gene3D" id="2.60.120.10">
    <property type="entry name" value="Jelly Rolls"/>
    <property type="match status" value="1"/>
</dbReference>
<keyword evidence="7 9" id="KW-0472">Membrane</keyword>
<feature type="transmembrane region" description="Helical" evidence="9">
    <location>
        <begin position="720"/>
        <end position="751"/>
    </location>
</feature>
<evidence type="ECO:0000313" key="13">
    <source>
        <dbReference type="Proteomes" id="UP000002748"/>
    </source>
</evidence>
<feature type="region of interest" description="Disordered" evidence="8">
    <location>
        <begin position="135"/>
        <end position="157"/>
    </location>
</feature>
<dbReference type="VEuPathDB" id="FungiDB:A1Q1_05715"/>
<evidence type="ECO:0000256" key="4">
    <source>
        <dbReference type="ARBA" id="ARBA00022692"/>
    </source>
</evidence>
<reference evidence="12 13" key="1">
    <citation type="journal article" date="2012" name="Eukaryot. Cell">
        <title>Draft genome sequence of CBS 2479, the standard type strain of Trichosporon asahii.</title>
        <authorList>
            <person name="Yang R.Y."/>
            <person name="Li H.T."/>
            <person name="Zhu H."/>
            <person name="Zhou G.P."/>
            <person name="Wang M."/>
            <person name="Wang L."/>
        </authorList>
    </citation>
    <scope>NUCLEOTIDE SEQUENCE [LARGE SCALE GENOMIC DNA]</scope>
    <source>
        <strain evidence="13">ATCC 90039 / CBS 2479 / JCM 2466 / KCTC 7840 / NCYC 2677 / UAMH 7654</strain>
    </source>
</reference>
<dbReference type="PANTHER" id="PTHR43310:SF4">
    <property type="entry name" value="AFR304WP"/>
    <property type="match status" value="1"/>
</dbReference>
<evidence type="ECO:0000256" key="2">
    <source>
        <dbReference type="ARBA" id="ARBA00022448"/>
    </source>
</evidence>
<dbReference type="Pfam" id="PF01740">
    <property type="entry name" value="STAS"/>
    <property type="match status" value="1"/>
</dbReference>
<dbReference type="CDD" id="cd00038">
    <property type="entry name" value="CAP_ED"/>
    <property type="match status" value="1"/>
</dbReference>
<feature type="compositionally biased region" description="Low complexity" evidence="8">
    <location>
        <begin position="36"/>
        <end position="67"/>
    </location>
</feature>
<dbReference type="EMBL" id="ALBS01000321">
    <property type="protein sequence ID" value="EJT45802.1"/>
    <property type="molecule type" value="Genomic_DNA"/>
</dbReference>
<feature type="region of interest" description="Disordered" evidence="8">
    <location>
        <begin position="972"/>
        <end position="991"/>
    </location>
</feature>
<evidence type="ECO:0000256" key="1">
    <source>
        <dbReference type="ARBA" id="ARBA00004128"/>
    </source>
</evidence>
<dbReference type="Proteomes" id="UP000002748">
    <property type="component" value="Unassembled WGS sequence"/>
</dbReference>
<feature type="transmembrane region" description="Helical" evidence="9">
    <location>
        <begin position="550"/>
        <end position="570"/>
    </location>
</feature>
<dbReference type="InterPro" id="IPR002645">
    <property type="entry name" value="STAS_dom"/>
</dbReference>
<feature type="transmembrane region" description="Helical" evidence="9">
    <location>
        <begin position="413"/>
        <end position="433"/>
    </location>
</feature>
<dbReference type="InterPro" id="IPR052706">
    <property type="entry name" value="Membrane-Transporter-like"/>
</dbReference>
<feature type="domain" description="STAS" evidence="11">
    <location>
        <begin position="791"/>
        <end position="901"/>
    </location>
</feature>